<feature type="transmembrane region" description="Helical" evidence="6">
    <location>
        <begin position="390"/>
        <end position="414"/>
    </location>
</feature>
<keyword evidence="2 6" id="KW-0812">Transmembrane</keyword>
<dbReference type="Pfam" id="PF07690">
    <property type="entry name" value="MFS_1"/>
    <property type="match status" value="1"/>
</dbReference>
<dbReference type="InterPro" id="IPR020846">
    <property type="entry name" value="MFS_dom"/>
</dbReference>
<dbReference type="GO" id="GO:0016020">
    <property type="term" value="C:membrane"/>
    <property type="evidence" value="ECO:0007669"/>
    <property type="project" value="UniProtKB-SubCell"/>
</dbReference>
<feature type="transmembrane region" description="Helical" evidence="6">
    <location>
        <begin position="102"/>
        <end position="122"/>
    </location>
</feature>
<evidence type="ECO:0000256" key="4">
    <source>
        <dbReference type="ARBA" id="ARBA00023136"/>
    </source>
</evidence>
<feature type="transmembrane region" description="Helical" evidence="6">
    <location>
        <begin position="12"/>
        <end position="32"/>
    </location>
</feature>
<feature type="transmembrane region" description="Helical" evidence="6">
    <location>
        <begin position="167"/>
        <end position="188"/>
    </location>
</feature>
<comment type="subcellular location">
    <subcellularLocation>
        <location evidence="1">Membrane</location>
        <topology evidence="1">Multi-pass membrane protein</topology>
    </subcellularLocation>
</comment>
<evidence type="ECO:0000256" key="5">
    <source>
        <dbReference type="ARBA" id="ARBA00038227"/>
    </source>
</evidence>
<dbReference type="PANTHER" id="PTHR23507">
    <property type="entry name" value="ZGC:174356"/>
    <property type="match status" value="1"/>
</dbReference>
<comment type="caution">
    <text evidence="8">The sequence shown here is derived from an EMBL/GenBank/DDBJ whole genome shotgun (WGS) entry which is preliminary data.</text>
</comment>
<dbReference type="Gene3D" id="1.20.1250.20">
    <property type="entry name" value="MFS general substrate transporter like domains"/>
    <property type="match status" value="1"/>
</dbReference>
<feature type="transmembrane region" description="Helical" evidence="6">
    <location>
        <begin position="194"/>
        <end position="216"/>
    </location>
</feature>
<keyword evidence="3 6" id="KW-1133">Transmembrane helix</keyword>
<sequence>MPGLRERLRAIFTVEPVLFFFMTSTFIFVPAFQQLVIAKVCNEMYPNKTVCADSIQIKGDVEIQRQSSYIILAYTGMLSLVSIPPAMILGSWSDQGGRKLGMVLPSLLALVSSCVFIAMAVVESASAYWGVAAALVSGLSGSHVSVFLSCFSYVADVADASSRTRRMALAESMVFVGGTAGFLLSGFLLTRFGFVATFGVCCAFHVLSVLYVLLWLPSPDRTTQTLLADSQEEAGSVPLGLSVLTYAGRSFKTMFRERRDGEKHKLLLLMICTFLNNLIAMGDQAVLLLYLTYTPREFTTEMYGVFNSARMLLFGFALMGLFPLLLRCFGELTLAKMSAFLRTVSCVLMAFSTNTWMVFLAAVVGTPSGIPQAVTRSLSSAIVDPNEQGAMFSFMASMEALCLLVAAMLFNGLYPLTLTSFPGMVFIMMAGFAFIILIFIQWISEMPATQPRLVDQD</sequence>
<feature type="transmembrane region" description="Helical" evidence="6">
    <location>
        <begin position="266"/>
        <end position="291"/>
    </location>
</feature>
<reference evidence="8" key="1">
    <citation type="submission" date="2021-01" db="EMBL/GenBank/DDBJ databases">
        <title>A chromosome-scale assembly of European eel, Anguilla anguilla.</title>
        <authorList>
            <person name="Henkel C."/>
            <person name="Jong-Raadsen S.A."/>
            <person name="Dufour S."/>
            <person name="Weltzien F.-A."/>
            <person name="Palstra A.P."/>
            <person name="Pelster B."/>
            <person name="Spaink H.P."/>
            <person name="Van Den Thillart G.E."/>
            <person name="Jansen H."/>
            <person name="Zahm M."/>
            <person name="Klopp C."/>
            <person name="Cedric C."/>
            <person name="Louis A."/>
            <person name="Berthelot C."/>
            <person name="Parey E."/>
            <person name="Roest Crollius H."/>
            <person name="Montfort J."/>
            <person name="Robinson-Rechavi M."/>
            <person name="Bucao C."/>
            <person name="Bouchez O."/>
            <person name="Gislard M."/>
            <person name="Lluch J."/>
            <person name="Milhes M."/>
            <person name="Lampietro C."/>
            <person name="Lopez Roques C."/>
            <person name="Donnadieu C."/>
            <person name="Braasch I."/>
            <person name="Desvignes T."/>
            <person name="Postlethwait J."/>
            <person name="Bobe J."/>
            <person name="Guiguen Y."/>
            <person name="Dirks R."/>
        </authorList>
    </citation>
    <scope>NUCLEOTIDE SEQUENCE</scope>
    <source>
        <strain evidence="8">Tag_6206</strain>
        <tissue evidence="8">Liver</tissue>
    </source>
</reference>
<dbReference type="InterPro" id="IPR011701">
    <property type="entry name" value="MFS"/>
</dbReference>
<dbReference type="InterPro" id="IPR036259">
    <property type="entry name" value="MFS_trans_sf"/>
</dbReference>
<evidence type="ECO:0000259" key="7">
    <source>
        <dbReference type="PROSITE" id="PS50850"/>
    </source>
</evidence>
<evidence type="ECO:0000256" key="1">
    <source>
        <dbReference type="ARBA" id="ARBA00004141"/>
    </source>
</evidence>
<feature type="transmembrane region" description="Helical" evidence="6">
    <location>
        <begin position="311"/>
        <end position="334"/>
    </location>
</feature>
<comment type="similarity">
    <text evidence="5">Belongs to the major facilitator superfamily. SLC46A family.</text>
</comment>
<feature type="transmembrane region" description="Helical" evidence="6">
    <location>
        <begin position="421"/>
        <end position="443"/>
    </location>
</feature>
<evidence type="ECO:0000256" key="6">
    <source>
        <dbReference type="SAM" id="Phobius"/>
    </source>
</evidence>
<dbReference type="PANTHER" id="PTHR23507:SF1">
    <property type="entry name" value="FI18259P1-RELATED"/>
    <property type="match status" value="1"/>
</dbReference>
<keyword evidence="9" id="KW-1185">Reference proteome</keyword>
<feature type="transmembrane region" description="Helical" evidence="6">
    <location>
        <begin position="69"/>
        <end position="90"/>
    </location>
</feature>
<feature type="domain" description="Major facilitator superfamily (MFS) profile" evidence="7">
    <location>
        <begin position="19"/>
        <end position="448"/>
    </location>
</feature>
<dbReference type="GO" id="GO:0022857">
    <property type="term" value="F:transmembrane transporter activity"/>
    <property type="evidence" value="ECO:0007669"/>
    <property type="project" value="InterPro"/>
</dbReference>
<organism evidence="8 9">
    <name type="scientific">Anguilla anguilla</name>
    <name type="common">European freshwater eel</name>
    <name type="synonym">Muraena anguilla</name>
    <dbReference type="NCBI Taxonomy" id="7936"/>
    <lineage>
        <taxon>Eukaryota</taxon>
        <taxon>Metazoa</taxon>
        <taxon>Chordata</taxon>
        <taxon>Craniata</taxon>
        <taxon>Vertebrata</taxon>
        <taxon>Euteleostomi</taxon>
        <taxon>Actinopterygii</taxon>
        <taxon>Neopterygii</taxon>
        <taxon>Teleostei</taxon>
        <taxon>Anguilliformes</taxon>
        <taxon>Anguillidae</taxon>
        <taxon>Anguilla</taxon>
    </lineage>
</organism>
<dbReference type="AlphaFoldDB" id="A0A9D3S6Z9"/>
<evidence type="ECO:0000313" key="8">
    <source>
        <dbReference type="EMBL" id="KAG5857325.1"/>
    </source>
</evidence>
<feature type="transmembrane region" description="Helical" evidence="6">
    <location>
        <begin position="346"/>
        <end position="370"/>
    </location>
</feature>
<dbReference type="PROSITE" id="PS50850">
    <property type="entry name" value="MFS"/>
    <property type="match status" value="1"/>
</dbReference>
<gene>
    <name evidence="8" type="ORF">ANANG_G00018250</name>
</gene>
<dbReference type="SUPFAM" id="SSF103473">
    <property type="entry name" value="MFS general substrate transporter"/>
    <property type="match status" value="1"/>
</dbReference>
<dbReference type="Proteomes" id="UP001044222">
    <property type="component" value="Unassembled WGS sequence"/>
</dbReference>
<protein>
    <recommendedName>
        <fullName evidence="7">Major facilitator superfamily (MFS) profile domain-containing protein</fullName>
    </recommendedName>
</protein>
<evidence type="ECO:0000256" key="3">
    <source>
        <dbReference type="ARBA" id="ARBA00022989"/>
    </source>
</evidence>
<keyword evidence="4 6" id="KW-0472">Membrane</keyword>
<evidence type="ECO:0000256" key="2">
    <source>
        <dbReference type="ARBA" id="ARBA00022692"/>
    </source>
</evidence>
<accession>A0A9D3S6Z9</accession>
<dbReference type="EMBL" id="JAFIRN010000001">
    <property type="protein sequence ID" value="KAG5857325.1"/>
    <property type="molecule type" value="Genomic_DNA"/>
</dbReference>
<evidence type="ECO:0000313" key="9">
    <source>
        <dbReference type="Proteomes" id="UP001044222"/>
    </source>
</evidence>
<proteinExistence type="inferred from homology"/>
<name>A0A9D3S6Z9_ANGAN</name>
<feature type="transmembrane region" description="Helical" evidence="6">
    <location>
        <begin position="128"/>
        <end position="155"/>
    </location>
</feature>